<protein>
    <submittedName>
        <fullName evidence="2">Uncharacterized protein</fullName>
    </submittedName>
</protein>
<gene>
    <name evidence="2" type="ORF">G5C65_07685</name>
</gene>
<dbReference type="EMBL" id="JAAKZZ010000049">
    <property type="protein sequence ID" value="NGO68235.1"/>
    <property type="molecule type" value="Genomic_DNA"/>
</dbReference>
<dbReference type="Proteomes" id="UP000477722">
    <property type="component" value="Unassembled WGS sequence"/>
</dbReference>
<evidence type="ECO:0000313" key="3">
    <source>
        <dbReference type="Proteomes" id="UP000477722"/>
    </source>
</evidence>
<dbReference type="AlphaFoldDB" id="A0A6G4WSQ8"/>
<organism evidence="2 3">
    <name type="scientific">Streptomyces boncukensis</name>
    <dbReference type="NCBI Taxonomy" id="2711219"/>
    <lineage>
        <taxon>Bacteria</taxon>
        <taxon>Bacillati</taxon>
        <taxon>Actinomycetota</taxon>
        <taxon>Actinomycetes</taxon>
        <taxon>Kitasatosporales</taxon>
        <taxon>Streptomycetaceae</taxon>
        <taxon>Streptomyces</taxon>
    </lineage>
</organism>
<feature type="region of interest" description="Disordered" evidence="1">
    <location>
        <begin position="1"/>
        <end position="36"/>
    </location>
</feature>
<feature type="compositionally biased region" description="Basic and acidic residues" evidence="1">
    <location>
        <begin position="117"/>
        <end position="127"/>
    </location>
</feature>
<accession>A0A6G4WSQ8</accession>
<feature type="region of interest" description="Disordered" evidence="1">
    <location>
        <begin position="66"/>
        <end position="127"/>
    </location>
</feature>
<sequence>MEDEGPGPAVDARGRGRYADPARAEPHAQGAGTRMSRRRLIAYVHVAGAVYGPGDDVPPEVARRIGAHAWASTDGDQDDGGEQQLDDQGDGDQAPAPSEAPPRSGRGSGVDAWRTFAEQHDVEVPADATREDVIAACEAAGVIEPEV</sequence>
<evidence type="ECO:0000256" key="1">
    <source>
        <dbReference type="SAM" id="MobiDB-lite"/>
    </source>
</evidence>
<proteinExistence type="predicted"/>
<comment type="caution">
    <text evidence="2">The sequence shown here is derived from an EMBL/GenBank/DDBJ whole genome shotgun (WGS) entry which is preliminary data.</text>
</comment>
<name>A0A6G4WSQ8_9ACTN</name>
<evidence type="ECO:0000313" key="2">
    <source>
        <dbReference type="EMBL" id="NGO68235.1"/>
    </source>
</evidence>
<feature type="compositionally biased region" description="Acidic residues" evidence="1">
    <location>
        <begin position="75"/>
        <end position="90"/>
    </location>
</feature>
<feature type="compositionally biased region" description="Basic and acidic residues" evidence="1">
    <location>
        <begin position="12"/>
        <end position="26"/>
    </location>
</feature>
<reference evidence="2 3" key="1">
    <citation type="submission" date="2020-02" db="EMBL/GenBank/DDBJ databases">
        <title>Whole-genome analyses of novel actinobacteria.</title>
        <authorList>
            <person name="Sahin N."/>
            <person name="Tatar D."/>
        </authorList>
    </citation>
    <scope>NUCLEOTIDE SEQUENCE [LARGE SCALE GENOMIC DNA]</scope>
    <source>
        <strain evidence="2 3">SB3404</strain>
    </source>
</reference>
<keyword evidence="3" id="KW-1185">Reference proteome</keyword>